<evidence type="ECO:0000256" key="1">
    <source>
        <dbReference type="SAM" id="MobiDB-lite"/>
    </source>
</evidence>
<evidence type="ECO:0000313" key="3">
    <source>
        <dbReference type="Proteomes" id="UP000003448"/>
    </source>
</evidence>
<dbReference type="Proteomes" id="UP000003448">
    <property type="component" value="Unassembled WGS sequence"/>
</dbReference>
<proteinExistence type="predicted"/>
<protein>
    <submittedName>
        <fullName evidence="2">Uncharacterized protein</fullName>
    </submittedName>
</protein>
<dbReference type="EMBL" id="CAIE01000014">
    <property type="protein sequence ID" value="CCH16514.1"/>
    <property type="molecule type" value="Genomic_DNA"/>
</dbReference>
<gene>
    <name evidence="2" type="ORF">MILUP08_41428</name>
</gene>
<accession>I0KY67</accession>
<organism evidence="2 3">
    <name type="scientific">Micromonospora lupini str. Lupac 08</name>
    <dbReference type="NCBI Taxonomy" id="1150864"/>
    <lineage>
        <taxon>Bacteria</taxon>
        <taxon>Bacillati</taxon>
        <taxon>Actinomycetota</taxon>
        <taxon>Actinomycetes</taxon>
        <taxon>Micromonosporales</taxon>
        <taxon>Micromonosporaceae</taxon>
        <taxon>Micromonospora</taxon>
    </lineage>
</organism>
<feature type="region of interest" description="Disordered" evidence="1">
    <location>
        <begin position="17"/>
        <end position="37"/>
    </location>
</feature>
<comment type="caution">
    <text evidence="2">The sequence shown here is derived from an EMBL/GenBank/DDBJ whole genome shotgun (WGS) entry which is preliminary data.</text>
</comment>
<feature type="compositionally biased region" description="Basic and acidic residues" evidence="1">
    <location>
        <begin position="18"/>
        <end position="36"/>
    </location>
</feature>
<dbReference type="AlphaFoldDB" id="I0KY67"/>
<reference evidence="3" key="1">
    <citation type="journal article" date="2012" name="J. Bacteriol.">
        <title>Genome Sequence of Micromonospora lupini Lupac 08, Isolated from Root Nodules of Lupinus angustifolius.</title>
        <authorList>
            <person name="Alonso-Vega P."/>
            <person name="Normand P."/>
            <person name="Bacigalupe R."/>
            <person name="Pujic P."/>
            <person name="Lajus A."/>
            <person name="Vallenet D."/>
            <person name="Carro L."/>
            <person name="Coll P."/>
            <person name="Trujillo M.E."/>
        </authorList>
    </citation>
    <scope>NUCLEOTIDE SEQUENCE [LARGE SCALE GENOMIC DNA]</scope>
    <source>
        <strain evidence="3">Lupac 08</strain>
    </source>
</reference>
<sequence length="59" mass="6421">MRGERLRIGTHVVSFRRAGTDGTRRSGTGEKPDRRAPYPLRSLTTTVATTTGGEDAMTD</sequence>
<keyword evidence="3" id="KW-1185">Reference proteome</keyword>
<evidence type="ECO:0000313" key="2">
    <source>
        <dbReference type="EMBL" id="CCH16514.1"/>
    </source>
</evidence>
<dbReference type="STRING" id="1150864.MILUP08_41428"/>
<name>I0KY67_9ACTN</name>